<gene>
    <name evidence="14" type="ORF">OLEA9_A102673</name>
</gene>
<dbReference type="Gramene" id="OE9A102673T1">
    <property type="protein sequence ID" value="OE9A102673C1"/>
    <property type="gene ID" value="OE9A102673"/>
</dbReference>
<dbReference type="GO" id="GO:0005227">
    <property type="term" value="F:calcium-activated cation channel activity"/>
    <property type="evidence" value="ECO:0007669"/>
    <property type="project" value="InterPro"/>
</dbReference>
<protein>
    <submittedName>
        <fullName evidence="14">CSC1 At1g69450</fullName>
    </submittedName>
</protein>
<feature type="transmembrane region" description="Helical" evidence="10">
    <location>
        <begin position="420"/>
        <end position="439"/>
    </location>
</feature>
<evidence type="ECO:0000256" key="6">
    <source>
        <dbReference type="ARBA" id="ARBA00022989"/>
    </source>
</evidence>
<sequence>MIVSALLTSVGINFGLCVLFFALYSILRKQPVNYNIYVPRLVAEDKSRTSYFNIGRLLPTPEWMGRAWKPTEDEILSSSGLDAVVFMRIITFSLKVFTLAGIIGVFILLPVNCTGDQLQDINFANLTSNSLDVFTISNVNNGSKRLWIHFCAVYVLTIFICYLLYYEYKYISSKRIAYFDSSKPQPHQFTILVHSIPVSAGGSISNNVQSFFMEYHPTTYLSHLVVQKTYIFSNLAMRKEVQAAFVSFKSRYGAAMALHLQQSDDPTEWVTEQAPEPHDVYWPFFSSSFMLKWILNLVVIVAYVLLTILFFIPVLIVQGLNNLSQLEVLFPFLTSILKITFVSQVVTGYLPNLLLQLFLKMTPPVMKFLSSIQGFISHSEIMRSACMKVLVLMVWNIFFANVFSGSVLNQLSFVLEPKNYPARLAVAVPAQASFFIAYVVTSGWASTSSELFRLIPLIWSLLRKPFSEPTTDEFEAPSFSYHWDIPRVLFFCLLGIIYFFLAPLILPFLLVYFCLGYIIYRNQFINVYAPKYETGGKYWPIVHNSIIFSLVLMHALAVGIFTLKRLSLASSLMFPLPVMTLLFNAYCRKRFLPIFTAFSAQRLIKKDIDDSSDPELMAEFFSKLVIAYQEPASSPLDHSTNCDSETYPLLSSTQF</sequence>
<reference evidence="14 15" key="1">
    <citation type="submission" date="2019-12" db="EMBL/GenBank/DDBJ databases">
        <authorList>
            <person name="Alioto T."/>
            <person name="Alioto T."/>
            <person name="Gomez Garrido J."/>
        </authorList>
    </citation>
    <scope>NUCLEOTIDE SEQUENCE [LARGE SCALE GENOMIC DNA]</scope>
</reference>
<proteinExistence type="inferred from homology"/>
<comment type="similarity">
    <text evidence="2">Belongs to the CSC1 (TC 1.A.17) family.</text>
</comment>
<keyword evidence="7" id="KW-0406">Ion transport</keyword>
<dbReference type="OrthoDB" id="1689567at2759"/>
<dbReference type="Pfam" id="PF13967">
    <property type="entry name" value="RSN1_TM"/>
    <property type="match status" value="1"/>
</dbReference>
<feature type="transmembrane region" description="Helical" evidence="10">
    <location>
        <begin position="487"/>
        <end position="520"/>
    </location>
</feature>
<dbReference type="Proteomes" id="UP000594638">
    <property type="component" value="Unassembled WGS sequence"/>
</dbReference>
<feature type="transmembrane region" description="Helical" evidence="10">
    <location>
        <begin position="6"/>
        <end position="27"/>
    </location>
</feature>
<evidence type="ECO:0000256" key="9">
    <source>
        <dbReference type="ARBA" id="ARBA00023303"/>
    </source>
</evidence>
<evidence type="ECO:0000259" key="13">
    <source>
        <dbReference type="Pfam" id="PF14703"/>
    </source>
</evidence>
<evidence type="ECO:0000259" key="11">
    <source>
        <dbReference type="Pfam" id="PF02714"/>
    </source>
</evidence>
<dbReference type="Gramene" id="OE9A102673T2">
    <property type="protein sequence ID" value="OE9A102673C2"/>
    <property type="gene ID" value="OE9A102673"/>
</dbReference>
<dbReference type="AlphaFoldDB" id="A0A8S0U646"/>
<feature type="domain" description="CSC1/OSCA1-like cytosolic" evidence="13">
    <location>
        <begin position="238"/>
        <end position="283"/>
    </location>
</feature>
<feature type="transmembrane region" description="Helical" evidence="10">
    <location>
        <begin position="85"/>
        <end position="109"/>
    </location>
</feature>
<dbReference type="InterPro" id="IPR027815">
    <property type="entry name" value="CSC1/OSCA1-like_cyt"/>
</dbReference>
<feature type="domain" description="CSC1/OSCA1-like 7TM region" evidence="11">
    <location>
        <begin position="297"/>
        <end position="561"/>
    </location>
</feature>
<dbReference type="InterPro" id="IPR045122">
    <property type="entry name" value="Csc1-like"/>
</dbReference>
<feature type="transmembrane region" description="Helical" evidence="10">
    <location>
        <begin position="146"/>
        <end position="165"/>
    </location>
</feature>
<evidence type="ECO:0000256" key="3">
    <source>
        <dbReference type="ARBA" id="ARBA00022448"/>
    </source>
</evidence>
<dbReference type="PANTHER" id="PTHR13018:SF104">
    <property type="entry name" value="ERD (EARLY-RESPONSIVE TO DEHYDRATION STRESS) FAMILY PROTEIN"/>
    <property type="match status" value="1"/>
</dbReference>
<name>A0A8S0U646_OLEEU</name>
<keyword evidence="8 10" id="KW-0472">Membrane</keyword>
<comment type="subcellular location">
    <subcellularLocation>
        <location evidence="1">Membrane</location>
        <topology evidence="1">Multi-pass membrane protein</topology>
    </subcellularLocation>
</comment>
<keyword evidence="5" id="KW-0106">Calcium</keyword>
<dbReference type="PANTHER" id="PTHR13018">
    <property type="entry name" value="PROBABLE MEMBRANE PROTEIN DUF221-RELATED"/>
    <property type="match status" value="1"/>
</dbReference>
<keyword evidence="3" id="KW-0813">Transport</keyword>
<feature type="transmembrane region" description="Helical" evidence="10">
    <location>
        <begin position="293"/>
        <end position="316"/>
    </location>
</feature>
<dbReference type="Pfam" id="PF14703">
    <property type="entry name" value="PHM7_cyt"/>
    <property type="match status" value="1"/>
</dbReference>
<evidence type="ECO:0000256" key="4">
    <source>
        <dbReference type="ARBA" id="ARBA00022692"/>
    </source>
</evidence>
<evidence type="ECO:0000256" key="7">
    <source>
        <dbReference type="ARBA" id="ARBA00023065"/>
    </source>
</evidence>
<dbReference type="Gramene" id="OE9A102673T3">
    <property type="protein sequence ID" value="OE9A102673C3"/>
    <property type="gene ID" value="OE9A102673"/>
</dbReference>
<feature type="domain" description="CSC1/OSCA1-like N-terminal transmembrane" evidence="12">
    <location>
        <begin position="5"/>
        <end position="167"/>
    </location>
</feature>
<feature type="transmembrane region" description="Helical" evidence="10">
    <location>
        <begin position="336"/>
        <end position="359"/>
    </location>
</feature>
<keyword evidence="9" id="KW-0407">Ion channel</keyword>
<evidence type="ECO:0000313" key="14">
    <source>
        <dbReference type="EMBL" id="CAA3012850.1"/>
    </source>
</evidence>
<dbReference type="InterPro" id="IPR003864">
    <property type="entry name" value="CSC1/OSCA1-like_7TM"/>
</dbReference>
<evidence type="ECO:0000256" key="1">
    <source>
        <dbReference type="ARBA" id="ARBA00004141"/>
    </source>
</evidence>
<keyword evidence="15" id="KW-1185">Reference proteome</keyword>
<evidence type="ECO:0000259" key="12">
    <source>
        <dbReference type="Pfam" id="PF13967"/>
    </source>
</evidence>
<comment type="caution">
    <text evidence="14">The sequence shown here is derived from an EMBL/GenBank/DDBJ whole genome shotgun (WGS) entry which is preliminary data.</text>
</comment>
<dbReference type="EMBL" id="CACTIH010007413">
    <property type="protein sequence ID" value="CAA3012850.1"/>
    <property type="molecule type" value="Genomic_DNA"/>
</dbReference>
<dbReference type="InterPro" id="IPR032880">
    <property type="entry name" value="CSC1/OSCA1-like_N"/>
</dbReference>
<evidence type="ECO:0000256" key="2">
    <source>
        <dbReference type="ARBA" id="ARBA00007779"/>
    </source>
</evidence>
<feature type="transmembrane region" description="Helical" evidence="10">
    <location>
        <begin position="568"/>
        <end position="587"/>
    </location>
</feature>
<feature type="transmembrane region" description="Helical" evidence="10">
    <location>
        <begin position="541"/>
        <end position="562"/>
    </location>
</feature>
<evidence type="ECO:0000256" key="10">
    <source>
        <dbReference type="SAM" id="Phobius"/>
    </source>
</evidence>
<organism evidence="14 15">
    <name type="scientific">Olea europaea subsp. europaea</name>
    <dbReference type="NCBI Taxonomy" id="158383"/>
    <lineage>
        <taxon>Eukaryota</taxon>
        <taxon>Viridiplantae</taxon>
        <taxon>Streptophyta</taxon>
        <taxon>Embryophyta</taxon>
        <taxon>Tracheophyta</taxon>
        <taxon>Spermatophyta</taxon>
        <taxon>Magnoliopsida</taxon>
        <taxon>eudicotyledons</taxon>
        <taxon>Gunneridae</taxon>
        <taxon>Pentapetalae</taxon>
        <taxon>asterids</taxon>
        <taxon>lamiids</taxon>
        <taxon>Lamiales</taxon>
        <taxon>Oleaceae</taxon>
        <taxon>Oleeae</taxon>
        <taxon>Olea</taxon>
    </lineage>
</organism>
<keyword evidence="4 10" id="KW-0812">Transmembrane</keyword>
<dbReference type="GO" id="GO:0005886">
    <property type="term" value="C:plasma membrane"/>
    <property type="evidence" value="ECO:0007669"/>
    <property type="project" value="TreeGrafter"/>
</dbReference>
<keyword evidence="6 10" id="KW-1133">Transmembrane helix</keyword>
<evidence type="ECO:0000256" key="8">
    <source>
        <dbReference type="ARBA" id="ARBA00023136"/>
    </source>
</evidence>
<evidence type="ECO:0000256" key="5">
    <source>
        <dbReference type="ARBA" id="ARBA00022837"/>
    </source>
</evidence>
<evidence type="ECO:0000313" key="15">
    <source>
        <dbReference type="Proteomes" id="UP000594638"/>
    </source>
</evidence>
<dbReference type="Pfam" id="PF02714">
    <property type="entry name" value="RSN1_7TM"/>
    <property type="match status" value="1"/>
</dbReference>
<accession>A0A8S0U646</accession>
<feature type="transmembrane region" description="Helical" evidence="10">
    <location>
        <begin position="389"/>
        <end position="408"/>
    </location>
</feature>